<comment type="subcellular location">
    <subcellularLocation>
        <location evidence="2">Membrane</location>
        <topology evidence="2">Multi-pass membrane protein</topology>
    </subcellularLocation>
</comment>
<evidence type="ECO:0000256" key="5">
    <source>
        <dbReference type="ARBA" id="ARBA00022679"/>
    </source>
</evidence>
<dbReference type="InterPro" id="IPR036097">
    <property type="entry name" value="HisK_dim/P_sf"/>
</dbReference>
<dbReference type="Proteomes" id="UP000017548">
    <property type="component" value="Unassembled WGS sequence"/>
</dbReference>
<dbReference type="CDD" id="cd00082">
    <property type="entry name" value="HisKA"/>
    <property type="match status" value="1"/>
</dbReference>
<dbReference type="PRINTS" id="PR00344">
    <property type="entry name" value="BCTRLSENSOR"/>
</dbReference>
<dbReference type="EC" id="2.7.13.3" evidence="3"/>
<proteinExistence type="predicted"/>
<keyword evidence="9" id="KW-0067">ATP-binding</keyword>
<feature type="transmembrane region" description="Helical" evidence="13">
    <location>
        <begin position="26"/>
        <end position="46"/>
    </location>
</feature>
<dbReference type="InterPro" id="IPR036890">
    <property type="entry name" value="HATPase_C_sf"/>
</dbReference>
<dbReference type="Pfam" id="PF02518">
    <property type="entry name" value="HATPase_c"/>
    <property type="match status" value="1"/>
</dbReference>
<name>A0ABN0PLW0_9GAMM</name>
<evidence type="ECO:0000256" key="3">
    <source>
        <dbReference type="ARBA" id="ARBA00012438"/>
    </source>
</evidence>
<keyword evidence="10 13" id="KW-1133">Transmembrane helix</keyword>
<feature type="transmembrane region" description="Helical" evidence="13">
    <location>
        <begin position="188"/>
        <end position="212"/>
    </location>
</feature>
<dbReference type="EMBL" id="AXZL01000067">
    <property type="protein sequence ID" value="ESE41075.1"/>
    <property type="molecule type" value="Genomic_DNA"/>
</dbReference>
<reference evidence="15 16" key="1">
    <citation type="journal article" date="2013" name="Genome Announc.">
        <title>Draft Genome Sequence of Shewanella decolorationis S12, a Dye-Degrading Bacterium Isolated from a Wastewater Treatment Plant.</title>
        <authorList>
            <person name="Xu M."/>
            <person name="Fang Y."/>
            <person name="Liu J."/>
            <person name="Chen X."/>
            <person name="Sun G."/>
            <person name="Guo J."/>
            <person name="Hua Z."/>
            <person name="Tu Q."/>
            <person name="Wu L."/>
            <person name="Zhou J."/>
            <person name="Liu X."/>
        </authorList>
    </citation>
    <scope>NUCLEOTIDE SEQUENCE [LARGE SCALE GENOMIC DNA]</scope>
    <source>
        <strain evidence="15 16">S12</strain>
    </source>
</reference>
<dbReference type="InterPro" id="IPR003594">
    <property type="entry name" value="HATPase_dom"/>
</dbReference>
<dbReference type="GO" id="GO:0016301">
    <property type="term" value="F:kinase activity"/>
    <property type="evidence" value="ECO:0007669"/>
    <property type="project" value="UniProtKB-KW"/>
</dbReference>
<feature type="domain" description="Histidine kinase" evidence="14">
    <location>
        <begin position="268"/>
        <end position="476"/>
    </location>
</feature>
<organism evidence="15 16">
    <name type="scientific">Shewanella decolorationis S12</name>
    <dbReference type="NCBI Taxonomy" id="1353536"/>
    <lineage>
        <taxon>Bacteria</taxon>
        <taxon>Pseudomonadati</taxon>
        <taxon>Pseudomonadota</taxon>
        <taxon>Gammaproteobacteria</taxon>
        <taxon>Alteromonadales</taxon>
        <taxon>Shewanellaceae</taxon>
        <taxon>Shewanella</taxon>
    </lineage>
</organism>
<dbReference type="SUPFAM" id="SSF47384">
    <property type="entry name" value="Homodimeric domain of signal transducing histidine kinase"/>
    <property type="match status" value="1"/>
</dbReference>
<evidence type="ECO:0000256" key="2">
    <source>
        <dbReference type="ARBA" id="ARBA00004141"/>
    </source>
</evidence>
<keyword evidence="12 13" id="KW-0472">Membrane</keyword>
<dbReference type="InterPro" id="IPR004358">
    <property type="entry name" value="Sig_transdc_His_kin-like_C"/>
</dbReference>
<evidence type="ECO:0000259" key="14">
    <source>
        <dbReference type="PROSITE" id="PS50109"/>
    </source>
</evidence>
<evidence type="ECO:0000313" key="16">
    <source>
        <dbReference type="Proteomes" id="UP000017548"/>
    </source>
</evidence>
<evidence type="ECO:0000256" key="9">
    <source>
        <dbReference type="ARBA" id="ARBA00022840"/>
    </source>
</evidence>
<dbReference type="InterPro" id="IPR003661">
    <property type="entry name" value="HisK_dim/P_dom"/>
</dbReference>
<keyword evidence="7" id="KW-0547">Nucleotide-binding</keyword>
<dbReference type="SMART" id="SM00387">
    <property type="entry name" value="HATPase_c"/>
    <property type="match status" value="1"/>
</dbReference>
<keyword evidence="6 13" id="KW-0812">Transmembrane</keyword>
<evidence type="ECO:0000256" key="1">
    <source>
        <dbReference type="ARBA" id="ARBA00000085"/>
    </source>
</evidence>
<gene>
    <name evidence="15" type="primary">qseC</name>
    <name evidence="15" type="ORF">SHD_2280</name>
</gene>
<dbReference type="SUPFAM" id="SSF55874">
    <property type="entry name" value="ATPase domain of HSP90 chaperone/DNA topoisomerase II/histidine kinase"/>
    <property type="match status" value="1"/>
</dbReference>
<evidence type="ECO:0000256" key="10">
    <source>
        <dbReference type="ARBA" id="ARBA00022989"/>
    </source>
</evidence>
<dbReference type="InterPro" id="IPR005467">
    <property type="entry name" value="His_kinase_dom"/>
</dbReference>
<dbReference type="SMART" id="SM00388">
    <property type="entry name" value="HisKA"/>
    <property type="match status" value="1"/>
</dbReference>
<comment type="caution">
    <text evidence="15">The sequence shown here is derived from an EMBL/GenBank/DDBJ whole genome shotgun (WGS) entry which is preliminary data.</text>
</comment>
<protein>
    <recommendedName>
        <fullName evidence="3">histidine kinase</fullName>
        <ecNumber evidence="3">2.7.13.3</ecNumber>
    </recommendedName>
</protein>
<keyword evidence="16" id="KW-1185">Reference proteome</keyword>
<dbReference type="RefSeq" id="WP_023267280.1">
    <property type="nucleotide sequence ID" value="NZ_AXZL01000067.1"/>
</dbReference>
<dbReference type="Gene3D" id="3.30.565.10">
    <property type="entry name" value="Histidine kinase-like ATPase, C-terminal domain"/>
    <property type="match status" value="1"/>
</dbReference>
<keyword evidence="5" id="KW-0808">Transferase</keyword>
<evidence type="ECO:0000313" key="15">
    <source>
        <dbReference type="EMBL" id="ESE41075.1"/>
    </source>
</evidence>
<dbReference type="Gene3D" id="1.10.287.130">
    <property type="match status" value="1"/>
</dbReference>
<evidence type="ECO:0000256" key="4">
    <source>
        <dbReference type="ARBA" id="ARBA00022553"/>
    </source>
</evidence>
<evidence type="ECO:0000256" key="7">
    <source>
        <dbReference type="ARBA" id="ARBA00022741"/>
    </source>
</evidence>
<dbReference type="Pfam" id="PF00512">
    <property type="entry name" value="HisKA"/>
    <property type="match status" value="1"/>
</dbReference>
<keyword evidence="8 15" id="KW-0418">Kinase</keyword>
<dbReference type="InterPro" id="IPR050428">
    <property type="entry name" value="TCS_sensor_his_kinase"/>
</dbReference>
<evidence type="ECO:0000256" key="6">
    <source>
        <dbReference type="ARBA" id="ARBA00022692"/>
    </source>
</evidence>
<keyword evidence="4" id="KW-0597">Phosphoprotein</keyword>
<evidence type="ECO:0000256" key="13">
    <source>
        <dbReference type="SAM" id="Phobius"/>
    </source>
</evidence>
<evidence type="ECO:0000256" key="12">
    <source>
        <dbReference type="ARBA" id="ARBA00023136"/>
    </source>
</evidence>
<comment type="catalytic activity">
    <reaction evidence="1">
        <text>ATP + protein L-histidine = ADP + protein N-phospho-L-histidine.</text>
        <dbReference type="EC" id="2.7.13.3"/>
    </reaction>
</comment>
<sequence length="476" mass="53528">MFTSTINDGDYGVNRLKVLDVYSLRLLLTLLMLSGISVSVGISSWFSTRDSKHQIEELFDAQMLQTAKMLELLYHDEADFKRPQLLPQILHVPDSQVSSFAEKADALKLAYEHKLAFQLWSEAGQALVFSDNIGRQPITKFVQGYSKKVFEGELWHVFSFFSVKHKVWIVTAQQDEVRQELVSQIMHNAVVVPLIVVPLTLLIVSLLFYILFRPLKSFERELMTRSPNDLTPLTMSLPKELVPVRRALNQYISSIARFIARERRFSADAAHELKTPLSVIKLHQQGLEGLVGEGDAERIHLAAIDAGVKHMSHTVEQLLLLARVDSIAELNVQSYPLLPMVEDALNQLMPLITDYEWNIDVDAALTLNCDRFYLLIVLKNIIENACKYSPAETEICISAEQIIAGIQITIADRGQGMTMAQIASATERFYRVNENEGIGAGLGLSICHHIIDLHQGQLTLTPRENGGLVVTLFLPQ</sequence>
<evidence type="ECO:0000256" key="8">
    <source>
        <dbReference type="ARBA" id="ARBA00022777"/>
    </source>
</evidence>
<dbReference type="PANTHER" id="PTHR45436">
    <property type="entry name" value="SENSOR HISTIDINE KINASE YKOH"/>
    <property type="match status" value="1"/>
</dbReference>
<keyword evidence="11" id="KW-0902">Two-component regulatory system</keyword>
<dbReference type="PANTHER" id="PTHR45436:SF14">
    <property type="entry name" value="SENSOR PROTEIN QSEC"/>
    <property type="match status" value="1"/>
</dbReference>
<evidence type="ECO:0000256" key="11">
    <source>
        <dbReference type="ARBA" id="ARBA00023012"/>
    </source>
</evidence>
<accession>A0ABN0PLW0</accession>
<dbReference type="PROSITE" id="PS50109">
    <property type="entry name" value="HIS_KIN"/>
    <property type="match status" value="1"/>
</dbReference>